<organism evidence="2 3">
    <name type="scientific">Paecilomyces lecythidis</name>
    <dbReference type="NCBI Taxonomy" id="3004212"/>
    <lineage>
        <taxon>Eukaryota</taxon>
        <taxon>Fungi</taxon>
        <taxon>Dikarya</taxon>
        <taxon>Ascomycota</taxon>
        <taxon>Pezizomycotina</taxon>
        <taxon>Eurotiomycetes</taxon>
        <taxon>Eurotiomycetidae</taxon>
        <taxon>Eurotiales</taxon>
        <taxon>Thermoascaceae</taxon>
        <taxon>Paecilomyces</taxon>
    </lineage>
</organism>
<name>A0ABR3XE75_9EURO</name>
<dbReference type="Proteomes" id="UP001583193">
    <property type="component" value="Unassembled WGS sequence"/>
</dbReference>
<comment type="caution">
    <text evidence="2">The sequence shown here is derived from an EMBL/GenBank/DDBJ whole genome shotgun (WGS) entry which is preliminary data.</text>
</comment>
<protein>
    <recommendedName>
        <fullName evidence="4">Histone h1.3</fullName>
    </recommendedName>
</protein>
<gene>
    <name evidence="2" type="ORF">Plec18167_005979</name>
</gene>
<dbReference type="EMBL" id="JAVDPF010000020">
    <property type="protein sequence ID" value="KAL1874046.1"/>
    <property type="molecule type" value="Genomic_DNA"/>
</dbReference>
<feature type="compositionally biased region" description="Polar residues" evidence="1">
    <location>
        <begin position="137"/>
        <end position="153"/>
    </location>
</feature>
<feature type="region of interest" description="Disordered" evidence="1">
    <location>
        <begin position="70"/>
        <end position="209"/>
    </location>
</feature>
<evidence type="ECO:0000256" key="1">
    <source>
        <dbReference type="SAM" id="MobiDB-lite"/>
    </source>
</evidence>
<evidence type="ECO:0008006" key="4">
    <source>
        <dbReference type="Google" id="ProtNLM"/>
    </source>
</evidence>
<reference evidence="2 3" key="1">
    <citation type="journal article" date="2024" name="IMA Fungus">
        <title>IMA Genome - F19 : A genome assembly and annotation guide to empower mycologists, including annotated draft genome sequences of Ceratocystis pirilliformis, Diaporthe australafricana, Fusarium ophioides, Paecilomyces lecythidis, and Sporothrix stenoceras.</title>
        <authorList>
            <person name="Aylward J."/>
            <person name="Wilson A.M."/>
            <person name="Visagie C.M."/>
            <person name="Spraker J."/>
            <person name="Barnes I."/>
            <person name="Buitendag C."/>
            <person name="Ceriani C."/>
            <person name="Del Mar Angel L."/>
            <person name="du Plessis D."/>
            <person name="Fuchs T."/>
            <person name="Gasser K."/>
            <person name="Kramer D."/>
            <person name="Li W."/>
            <person name="Munsamy K."/>
            <person name="Piso A."/>
            <person name="Price J.L."/>
            <person name="Sonnekus B."/>
            <person name="Thomas C."/>
            <person name="van der Nest A."/>
            <person name="van Dijk A."/>
            <person name="van Heerden A."/>
            <person name="van Vuuren N."/>
            <person name="Yilmaz N."/>
            <person name="Duong T.A."/>
            <person name="van der Merwe N.A."/>
            <person name="Wingfield M.J."/>
            <person name="Wingfield B.D."/>
        </authorList>
    </citation>
    <scope>NUCLEOTIDE SEQUENCE [LARGE SCALE GENOMIC DNA]</scope>
    <source>
        <strain evidence="2 3">CMW 18167</strain>
    </source>
</reference>
<sequence length="225" mass="23713">MAGPSPAKNELVLGLTPSEAKVLLLSMVCTHDGKVDFNLLSQKGGYKTKDSAATIFGNARRKLMRLHGENRPAGATGETPAAMTPSTNAAGAKGKSLGDTECDDASTAGVGPATPASKKATPKRKKAAAVDTDETPESSLPTDGQWNNLDETPTPTPKRQRKKGTAVKVGSAKKTAKSPKAKSEETVKESPEVAEDAYPQGSLEMDAEDRALSVDLERFLHREKL</sequence>
<accession>A0ABR3XE75</accession>
<evidence type="ECO:0000313" key="3">
    <source>
        <dbReference type="Proteomes" id="UP001583193"/>
    </source>
</evidence>
<feature type="compositionally biased region" description="Basic and acidic residues" evidence="1">
    <location>
        <begin position="181"/>
        <end position="191"/>
    </location>
</feature>
<proteinExistence type="predicted"/>
<evidence type="ECO:0000313" key="2">
    <source>
        <dbReference type="EMBL" id="KAL1874046.1"/>
    </source>
</evidence>
<keyword evidence="3" id="KW-1185">Reference proteome</keyword>